<reference evidence="2" key="1">
    <citation type="submission" date="2022-06" db="EMBL/GenBank/DDBJ databases">
        <title>Complete genome sequences of two strains of the flax pathogen Septoria linicola.</title>
        <authorList>
            <person name="Lapalu N."/>
            <person name="Simon A."/>
            <person name="Demenou B."/>
            <person name="Paumier D."/>
            <person name="Guillot M.-P."/>
            <person name="Gout L."/>
            <person name="Valade R."/>
        </authorList>
    </citation>
    <scope>NUCLEOTIDE SEQUENCE</scope>
    <source>
        <strain evidence="2">SE15195</strain>
    </source>
</reference>
<dbReference type="EMBL" id="CP099426">
    <property type="protein sequence ID" value="USW57341.1"/>
    <property type="molecule type" value="Genomic_DNA"/>
</dbReference>
<evidence type="ECO:0000313" key="3">
    <source>
        <dbReference type="Proteomes" id="UP001056384"/>
    </source>
</evidence>
<sequence>MASSDTSDEVPDSISDPTDLADLEKAIEDYEDWELSSSSSLNSDDASWGPDCSAFYYQGSDDGSEDQDAGVFEAECEDSAYTFDWASVSKSRFSSVSLLPSPLNINAQPEESSNPPPIPAKSPKRIDRLIELIFEYEDAETILDCYHNRLIPWSAMRVSSICTRKLWFGAAQQPIPAQQSLSTVALGPDKTSYFYLNSLVHSLRAYGEAKNLPFGSTNCRYQESTGKWLLTVRCSEASLSLQNEKTWGGLRLAFASEGVYDVRVSVYARRPSQVGVMLDCKIECTNDLRIRELMICTIFDLLERKVERTIRLPSALSSLDALWYEKQLGSCAAYRRYLCSECVPAQTPAEEILYLTDDAGVTSRNFRSRLPMSVGSNLRSWLKSGRLRGGEDAASSDRGNYADVATRTLSVRKSAKHPGPGSASMLPRRSDRIVRSVNGSIRFMHRGESARAEQHGTHEVLKWMCREDER</sequence>
<organism evidence="2 3">
    <name type="scientific">Septoria linicola</name>
    <dbReference type="NCBI Taxonomy" id="215465"/>
    <lineage>
        <taxon>Eukaryota</taxon>
        <taxon>Fungi</taxon>
        <taxon>Dikarya</taxon>
        <taxon>Ascomycota</taxon>
        <taxon>Pezizomycotina</taxon>
        <taxon>Dothideomycetes</taxon>
        <taxon>Dothideomycetidae</taxon>
        <taxon>Mycosphaerellales</taxon>
        <taxon>Mycosphaerellaceae</taxon>
        <taxon>Septoria</taxon>
    </lineage>
</organism>
<feature type="region of interest" description="Disordered" evidence="1">
    <location>
        <begin position="1"/>
        <end position="20"/>
    </location>
</feature>
<dbReference type="Proteomes" id="UP001056384">
    <property type="component" value="Chromosome 9"/>
</dbReference>
<dbReference type="AlphaFoldDB" id="A0A9Q9B6Q6"/>
<name>A0A9Q9B6Q6_9PEZI</name>
<evidence type="ECO:0000313" key="2">
    <source>
        <dbReference type="EMBL" id="USW57341.1"/>
    </source>
</evidence>
<gene>
    <name evidence="2" type="ORF">Slin15195_G106600</name>
</gene>
<feature type="region of interest" description="Disordered" evidence="1">
    <location>
        <begin position="408"/>
        <end position="431"/>
    </location>
</feature>
<feature type="compositionally biased region" description="Acidic residues" evidence="1">
    <location>
        <begin position="1"/>
        <end position="11"/>
    </location>
</feature>
<evidence type="ECO:0000256" key="1">
    <source>
        <dbReference type="SAM" id="MobiDB-lite"/>
    </source>
</evidence>
<keyword evidence="3" id="KW-1185">Reference proteome</keyword>
<proteinExistence type="predicted"/>
<protein>
    <submittedName>
        <fullName evidence="2">Uncharacterized protein</fullName>
    </submittedName>
</protein>
<accession>A0A9Q9B6Q6</accession>